<evidence type="ECO:0000313" key="7">
    <source>
        <dbReference type="EMBL" id="MBD3922600.1"/>
    </source>
</evidence>
<reference evidence="7 8" key="1">
    <citation type="submission" date="2020-09" db="EMBL/GenBank/DDBJ databases">
        <title>Paenibacillus sp. strain PR3 16S rRNA gene Genome sequencing and assembly.</title>
        <authorList>
            <person name="Kim J."/>
        </authorList>
    </citation>
    <scope>NUCLEOTIDE SEQUENCE [LARGE SCALE GENOMIC DNA]</scope>
    <source>
        <strain evidence="7 8">PR3</strain>
    </source>
</reference>
<keyword evidence="7" id="KW-0449">Lipoprotein</keyword>
<evidence type="ECO:0000259" key="6">
    <source>
        <dbReference type="Pfam" id="PF09375"/>
    </source>
</evidence>
<dbReference type="InterPro" id="IPR034981">
    <property type="entry name" value="Imelysin-like_EfeO/Algp7"/>
</dbReference>
<dbReference type="InterPro" id="IPR053377">
    <property type="entry name" value="Iron_uptake_EfeM/EfeO"/>
</dbReference>
<sequence length="290" mass="31912">MKAKLMFASLVLAMSVVFTGCSSDNSKETDTAAKPADTAQTSSDSSDLNAKLKDVLEQYRQFSIEQSDQLIVETEKFVAAVKGGDLEQAKALYAPTRMYYERIEPIAEALGNFDPDIDARDGDVEAADWRGFHRIEKGLWEDNKTAGTEEFADRLLSDVKSLRALMETVEVDTAMLTTGAVELLNEVSSSKVTGEEERYSHTDLYDFVANVEGAKKIYELLKPELASQDADLEKSIGEKFTALEALLAKYKSGDGYVLFTELKEDNTRELSQALDALAEPLSQMGKALGV</sequence>
<dbReference type="InterPro" id="IPR018976">
    <property type="entry name" value="Imelysin-like"/>
</dbReference>
<dbReference type="PROSITE" id="PS51257">
    <property type="entry name" value="PROKAR_LIPOPROTEIN"/>
    <property type="match status" value="1"/>
</dbReference>
<dbReference type="PANTHER" id="PTHR39192:SF1">
    <property type="entry name" value="IRON UPTAKE SYSTEM COMPONENT EFEO"/>
    <property type="match status" value="1"/>
</dbReference>
<dbReference type="CDD" id="cd14656">
    <property type="entry name" value="Imelysin-like_EfeO"/>
    <property type="match status" value="1"/>
</dbReference>
<dbReference type="EMBL" id="JACXZA010000010">
    <property type="protein sequence ID" value="MBD3922600.1"/>
    <property type="molecule type" value="Genomic_DNA"/>
</dbReference>
<dbReference type="Pfam" id="PF09375">
    <property type="entry name" value="Peptidase_M75"/>
    <property type="match status" value="1"/>
</dbReference>
<feature type="region of interest" description="Disordered" evidence="4">
    <location>
        <begin position="25"/>
        <end position="47"/>
    </location>
</feature>
<organism evidence="7 8">
    <name type="scientific">Paenibacillus terricola</name>
    <dbReference type="NCBI Taxonomy" id="2763503"/>
    <lineage>
        <taxon>Bacteria</taxon>
        <taxon>Bacillati</taxon>
        <taxon>Bacillota</taxon>
        <taxon>Bacilli</taxon>
        <taxon>Bacillales</taxon>
        <taxon>Paenibacillaceae</taxon>
        <taxon>Paenibacillus</taxon>
    </lineage>
</organism>
<accession>A0ABR8N406</accession>
<dbReference type="RefSeq" id="WP_191206904.1">
    <property type="nucleotide sequence ID" value="NZ_JACXZA010000010.1"/>
</dbReference>
<comment type="subcellular location">
    <subcellularLocation>
        <location evidence="1">Cell envelope</location>
    </subcellularLocation>
</comment>
<keyword evidence="8" id="KW-1185">Reference proteome</keyword>
<evidence type="ECO:0000256" key="3">
    <source>
        <dbReference type="ARBA" id="ARBA00022729"/>
    </source>
</evidence>
<evidence type="ECO:0000313" key="8">
    <source>
        <dbReference type="Proteomes" id="UP000609346"/>
    </source>
</evidence>
<feature type="signal peptide" evidence="5">
    <location>
        <begin position="1"/>
        <end position="19"/>
    </location>
</feature>
<evidence type="ECO:0000256" key="2">
    <source>
        <dbReference type="ARBA" id="ARBA00005989"/>
    </source>
</evidence>
<comment type="similarity">
    <text evidence="2">Belongs to the EfeM/EfeO family.</text>
</comment>
<feature type="domain" description="Imelysin-like" evidence="6">
    <location>
        <begin position="56"/>
        <end position="284"/>
    </location>
</feature>
<dbReference type="PANTHER" id="PTHR39192">
    <property type="entry name" value="IRON UPTAKE SYSTEM COMPONENT EFEO"/>
    <property type="match status" value="1"/>
</dbReference>
<name>A0ABR8N406_9BACL</name>
<feature type="chain" id="PRO_5046895901" evidence="5">
    <location>
        <begin position="20"/>
        <end position="290"/>
    </location>
</feature>
<protein>
    <submittedName>
        <fullName evidence="7">EfeM/EfeO family lipoprotein</fullName>
    </submittedName>
</protein>
<dbReference type="Proteomes" id="UP000609346">
    <property type="component" value="Unassembled WGS sequence"/>
</dbReference>
<evidence type="ECO:0000256" key="5">
    <source>
        <dbReference type="SAM" id="SignalP"/>
    </source>
</evidence>
<evidence type="ECO:0000256" key="1">
    <source>
        <dbReference type="ARBA" id="ARBA00004196"/>
    </source>
</evidence>
<dbReference type="InterPro" id="IPR038352">
    <property type="entry name" value="Imelysin_sf"/>
</dbReference>
<evidence type="ECO:0000256" key="4">
    <source>
        <dbReference type="SAM" id="MobiDB-lite"/>
    </source>
</evidence>
<comment type="caution">
    <text evidence="7">The sequence shown here is derived from an EMBL/GenBank/DDBJ whole genome shotgun (WGS) entry which is preliminary data.</text>
</comment>
<dbReference type="NCBIfam" id="NF041757">
    <property type="entry name" value="EfeO"/>
    <property type="match status" value="1"/>
</dbReference>
<dbReference type="Gene3D" id="1.20.1420.20">
    <property type="entry name" value="M75 peptidase, HXXE motif"/>
    <property type="match status" value="1"/>
</dbReference>
<dbReference type="InterPro" id="IPR050894">
    <property type="entry name" value="EfeM/EfeO_iron_uptake"/>
</dbReference>
<gene>
    <name evidence="7" type="ORF">H8B09_27990</name>
</gene>
<proteinExistence type="inferred from homology"/>
<keyword evidence="3 5" id="KW-0732">Signal</keyword>